<organism evidence="2 3">
    <name type="scientific">Sporomusa acidovorans (strain ATCC 49682 / DSM 3132 / Mol)</name>
    <dbReference type="NCBI Taxonomy" id="1123286"/>
    <lineage>
        <taxon>Bacteria</taxon>
        <taxon>Bacillati</taxon>
        <taxon>Bacillota</taxon>
        <taxon>Negativicutes</taxon>
        <taxon>Selenomonadales</taxon>
        <taxon>Sporomusaceae</taxon>
        <taxon>Sporomusa</taxon>
    </lineage>
</organism>
<protein>
    <recommendedName>
        <fullName evidence="4">Chromosome partition protein Smc</fullName>
    </recommendedName>
</protein>
<sequence length="308" mass="34435">MGKITRTPGMIAIEINSIKQQTRNLVLYNSIEIGRRLAEAKLLVHHGEWGDWLKKSVDYSQSTANNLMRIFEEYGASQITLLGDNAKSQALGNLSYTQAVALLGVSEEEREKFIQDHPVDKMSTRELQEAIKARKEAEKRASDLKSDLQAEQLKNKQLSIDLKSERQRLTSEVARLTALLEAAKNNDSSPDQVEQLQAELKTAQEQVKELTERISQPVTLEPVVVEKVPKELEQELAELRAKNQELEAKTGGQANPAVIKYSVCFEALIGGFQKLLGALAEIKETDETAHEKYKKAVLGLINKMAETL</sequence>
<dbReference type="RefSeq" id="WP_093793257.1">
    <property type="nucleotide sequence ID" value="NZ_CP155571.1"/>
</dbReference>
<feature type="coiled-coil region" evidence="1">
    <location>
        <begin position="127"/>
        <end position="249"/>
    </location>
</feature>
<reference evidence="2" key="1">
    <citation type="submission" date="2024-05" db="EMBL/GenBank/DDBJ databases">
        <title>Isolation and characterization of Sporomusa carbonis sp. nov., a carboxydotrophic hydrogenogen in the genus of Sporomusa isolated from a charcoal burning pile.</title>
        <authorList>
            <person name="Boeer T."/>
            <person name="Rosenbaum F."/>
            <person name="Eysell L."/>
            <person name="Mueller V."/>
            <person name="Daniel R."/>
            <person name="Poehlein A."/>
        </authorList>
    </citation>
    <scope>NUCLEOTIDE SEQUENCE [LARGE SCALE GENOMIC DNA]</scope>
    <source>
        <strain evidence="2">DSM 3132</strain>
    </source>
</reference>
<evidence type="ECO:0000256" key="1">
    <source>
        <dbReference type="SAM" id="Coils"/>
    </source>
</evidence>
<evidence type="ECO:0000313" key="3">
    <source>
        <dbReference type="Proteomes" id="UP000216052"/>
    </source>
</evidence>
<accession>A0ABZ3J937</accession>
<dbReference type="EMBL" id="CP155571">
    <property type="protein sequence ID" value="XFO74646.1"/>
    <property type="molecule type" value="Genomic_DNA"/>
</dbReference>
<gene>
    <name evidence="2" type="ORF">SPACI_047560</name>
</gene>
<keyword evidence="3" id="KW-1185">Reference proteome</keyword>
<keyword evidence="1" id="KW-0175">Coiled coil</keyword>
<evidence type="ECO:0008006" key="4">
    <source>
        <dbReference type="Google" id="ProtNLM"/>
    </source>
</evidence>
<dbReference type="Proteomes" id="UP000216052">
    <property type="component" value="Chromosome"/>
</dbReference>
<evidence type="ECO:0000313" key="2">
    <source>
        <dbReference type="EMBL" id="XFO74646.1"/>
    </source>
</evidence>
<proteinExistence type="predicted"/>
<dbReference type="InterPro" id="IPR021451">
    <property type="entry name" value="DUF3102"/>
</dbReference>
<name>A0ABZ3J937_SPOA4</name>
<dbReference type="Pfam" id="PF11300">
    <property type="entry name" value="DUF3102"/>
    <property type="match status" value="1"/>
</dbReference>